<keyword evidence="1" id="KW-0812">Transmembrane</keyword>
<evidence type="ECO:0000313" key="3">
    <source>
        <dbReference type="Proteomes" id="UP000051679"/>
    </source>
</evidence>
<organism evidence="2 3">
    <name type="scientific">Lacticaseibacillus sharpeae JCM 1186 = DSM 20505</name>
    <dbReference type="NCBI Taxonomy" id="1291052"/>
    <lineage>
        <taxon>Bacteria</taxon>
        <taxon>Bacillati</taxon>
        <taxon>Bacillota</taxon>
        <taxon>Bacilli</taxon>
        <taxon>Lactobacillales</taxon>
        <taxon>Lactobacillaceae</taxon>
        <taxon>Lacticaseibacillus</taxon>
    </lineage>
</organism>
<accession>A0A0R1ZJA3</accession>
<dbReference type="STRING" id="1291052.FC18_GL001823"/>
<dbReference type="EMBL" id="AYYO01000039">
    <property type="protein sequence ID" value="KRM54957.1"/>
    <property type="molecule type" value="Genomic_DNA"/>
</dbReference>
<keyword evidence="1" id="KW-1133">Transmembrane helix</keyword>
<dbReference type="PATRIC" id="fig|1291052.5.peg.1882"/>
<protein>
    <recommendedName>
        <fullName evidence="4">Membrane transporter protein</fullName>
    </recommendedName>
</protein>
<keyword evidence="3" id="KW-1185">Reference proteome</keyword>
<dbReference type="AlphaFoldDB" id="A0A0R1ZJA3"/>
<evidence type="ECO:0000256" key="1">
    <source>
        <dbReference type="SAM" id="Phobius"/>
    </source>
</evidence>
<dbReference type="Proteomes" id="UP000051679">
    <property type="component" value="Unassembled WGS sequence"/>
</dbReference>
<evidence type="ECO:0000313" key="2">
    <source>
        <dbReference type="EMBL" id="KRM54957.1"/>
    </source>
</evidence>
<feature type="transmembrane region" description="Helical" evidence="1">
    <location>
        <begin position="31"/>
        <end position="49"/>
    </location>
</feature>
<proteinExistence type="predicted"/>
<name>A0A0R1ZJA3_9LACO</name>
<keyword evidence="1" id="KW-0472">Membrane</keyword>
<comment type="caution">
    <text evidence="2">The sequence shown here is derived from an EMBL/GenBank/DDBJ whole genome shotgun (WGS) entry which is preliminary data.</text>
</comment>
<feature type="transmembrane region" description="Helical" evidence="1">
    <location>
        <begin position="61"/>
        <end position="78"/>
    </location>
</feature>
<sequence>MVGVAGLSGGGPILAGLIILGLDAYHATATSTYVLIGMSILGAGFAPLLVKRLYASSIAKYIPKLIAILLIVMGIKTIL</sequence>
<gene>
    <name evidence="2" type="ORF">FC18_GL001823</name>
</gene>
<reference evidence="2 3" key="1">
    <citation type="journal article" date="2015" name="Genome Announc.">
        <title>Expanding the biotechnology potential of lactobacilli through comparative genomics of 213 strains and associated genera.</title>
        <authorList>
            <person name="Sun Z."/>
            <person name="Harris H.M."/>
            <person name="McCann A."/>
            <person name="Guo C."/>
            <person name="Argimon S."/>
            <person name="Zhang W."/>
            <person name="Yang X."/>
            <person name="Jeffery I.B."/>
            <person name="Cooney J.C."/>
            <person name="Kagawa T.F."/>
            <person name="Liu W."/>
            <person name="Song Y."/>
            <person name="Salvetti E."/>
            <person name="Wrobel A."/>
            <person name="Rasinkangas P."/>
            <person name="Parkhill J."/>
            <person name="Rea M.C."/>
            <person name="O'Sullivan O."/>
            <person name="Ritari J."/>
            <person name="Douillard F.P."/>
            <person name="Paul Ross R."/>
            <person name="Yang R."/>
            <person name="Briner A.E."/>
            <person name="Felis G.E."/>
            <person name="de Vos W.M."/>
            <person name="Barrangou R."/>
            <person name="Klaenhammer T.R."/>
            <person name="Caufield P.W."/>
            <person name="Cui Y."/>
            <person name="Zhang H."/>
            <person name="O'Toole P.W."/>
        </authorList>
    </citation>
    <scope>NUCLEOTIDE SEQUENCE [LARGE SCALE GENOMIC DNA]</scope>
    <source>
        <strain evidence="2 3">DSM 20505</strain>
    </source>
</reference>
<evidence type="ECO:0008006" key="4">
    <source>
        <dbReference type="Google" id="ProtNLM"/>
    </source>
</evidence>